<keyword evidence="2" id="KW-1003">Cell membrane</keyword>
<feature type="transmembrane region" description="Helical" evidence="8">
    <location>
        <begin position="381"/>
        <end position="401"/>
    </location>
</feature>
<evidence type="ECO:0000256" key="4">
    <source>
        <dbReference type="ARBA" id="ARBA00022989"/>
    </source>
</evidence>
<dbReference type="SUPFAM" id="SSF53850">
    <property type="entry name" value="Periplasmic binding protein-like II"/>
    <property type="match status" value="1"/>
</dbReference>
<keyword evidence="6" id="KW-0675">Receptor</keyword>
<evidence type="ECO:0000256" key="6">
    <source>
        <dbReference type="ARBA" id="ARBA00023170"/>
    </source>
</evidence>
<evidence type="ECO:0000256" key="1">
    <source>
        <dbReference type="ARBA" id="ARBA00004651"/>
    </source>
</evidence>
<dbReference type="AlphaFoldDB" id="A0A2H1WAV8"/>
<evidence type="ECO:0000256" key="7">
    <source>
        <dbReference type="ARBA" id="ARBA00023180"/>
    </source>
</evidence>
<evidence type="ECO:0000256" key="3">
    <source>
        <dbReference type="ARBA" id="ARBA00022692"/>
    </source>
</evidence>
<reference evidence="9" key="1">
    <citation type="submission" date="2016-07" db="EMBL/GenBank/DDBJ databases">
        <authorList>
            <person name="Bretaudeau A."/>
        </authorList>
    </citation>
    <scope>NUCLEOTIDE SEQUENCE</scope>
    <source>
        <strain evidence="9">Rice</strain>
        <tissue evidence="9">Whole body</tissue>
    </source>
</reference>
<keyword evidence="7" id="KW-0325">Glycoprotein</keyword>
<sequence length="599" mass="70098">MKVYTIGQEAILLAMCPILISSSALMRTDEDTVTHLTSCVKKILETIDYNKYGNYMDVTFMNVNNNKINLSTLHRIKGPRFISRRFHWNPDNISNMVYVIMGQDYYEIEKGFRKVTTDLYWNPEATFVIVIDSPKITDLHDFTNLLHKYNIFHRVSLLLRSHNEYTINKYNFTSPGLCFHTGHLVFWAKCSDFLANKTLPILSKGSIKNCRFTFVTRNMWPFTNFDSKMEGIEQNFLTLFKKHYEVKIRLQEYNKVNRFGSAMDNLTKIMKEKVVRDEVEGAIGGYSIDELYYGNISFTYPIMIDHMYYILAHASFVDQWYAVLSQSISTYVTLFLLFVTFCVSVTFLSIFRSRTDISLNVLIVFGYMLNRNAVRRTPSGWPQAIVFASLLFTALIIPYAIQANLFSVTTQPVRGYEPREPEDLTDYSPVLCSEWQRRIDFKNYTDCGTRLDCLFMVRDSPNKSLYTIMSFLHYWFYLPRLTDEHCNVATYALREPYLTVFSTIYLRRGSVLLRPMNMFTMRAGSTGIMEKHFTDICYRDRLKCRVNRRETAYKTLTTTDFFYVFMVLVFGHCLSISVFVIEIWVKNNVNVQAPTKTTE</sequence>
<feature type="transmembrane region" description="Helical" evidence="8">
    <location>
        <begin position="357"/>
        <end position="374"/>
    </location>
</feature>
<dbReference type="PANTHER" id="PTHR42643">
    <property type="entry name" value="IONOTROPIC RECEPTOR 20A-RELATED"/>
    <property type="match status" value="1"/>
</dbReference>
<name>A0A2H1WAV8_SPOFR</name>
<organism evidence="9">
    <name type="scientific">Spodoptera frugiperda</name>
    <name type="common">Fall armyworm</name>
    <dbReference type="NCBI Taxonomy" id="7108"/>
    <lineage>
        <taxon>Eukaryota</taxon>
        <taxon>Metazoa</taxon>
        <taxon>Ecdysozoa</taxon>
        <taxon>Arthropoda</taxon>
        <taxon>Hexapoda</taxon>
        <taxon>Insecta</taxon>
        <taxon>Pterygota</taxon>
        <taxon>Neoptera</taxon>
        <taxon>Endopterygota</taxon>
        <taxon>Lepidoptera</taxon>
        <taxon>Glossata</taxon>
        <taxon>Ditrysia</taxon>
        <taxon>Noctuoidea</taxon>
        <taxon>Noctuidae</taxon>
        <taxon>Amphipyrinae</taxon>
        <taxon>Spodoptera</taxon>
    </lineage>
</organism>
<evidence type="ECO:0000256" key="2">
    <source>
        <dbReference type="ARBA" id="ARBA00022475"/>
    </source>
</evidence>
<evidence type="ECO:0000256" key="8">
    <source>
        <dbReference type="SAM" id="Phobius"/>
    </source>
</evidence>
<keyword evidence="4 8" id="KW-1133">Transmembrane helix</keyword>
<proteinExistence type="predicted"/>
<accession>A0A2H1WAV8</accession>
<comment type="subcellular location">
    <subcellularLocation>
        <location evidence="1">Cell membrane</location>
        <topology evidence="1">Multi-pass membrane protein</topology>
    </subcellularLocation>
</comment>
<gene>
    <name evidence="9" type="primary">SFRICE042028.2</name>
    <name evidence="9" type="ORF">SFRICE_042028.2</name>
</gene>
<feature type="transmembrane region" description="Helical" evidence="8">
    <location>
        <begin position="561"/>
        <end position="585"/>
    </location>
</feature>
<keyword evidence="5 8" id="KW-0472">Membrane</keyword>
<keyword evidence="3 8" id="KW-0812">Transmembrane</keyword>
<evidence type="ECO:0000256" key="5">
    <source>
        <dbReference type="ARBA" id="ARBA00023136"/>
    </source>
</evidence>
<protein>
    <submittedName>
        <fullName evidence="9">SFRICE042028.2</fullName>
    </submittedName>
</protein>
<dbReference type="PANTHER" id="PTHR42643:SF38">
    <property type="entry name" value="IONOTROPIC RECEPTOR 100A"/>
    <property type="match status" value="1"/>
</dbReference>
<dbReference type="GO" id="GO:0005886">
    <property type="term" value="C:plasma membrane"/>
    <property type="evidence" value="ECO:0007669"/>
    <property type="project" value="UniProtKB-SubCell"/>
</dbReference>
<evidence type="ECO:0000313" key="9">
    <source>
        <dbReference type="EMBL" id="SOQ50177.1"/>
    </source>
</evidence>
<dbReference type="InterPro" id="IPR052192">
    <property type="entry name" value="Insect_Ionotropic_Sensory_Rcpt"/>
</dbReference>
<dbReference type="EMBL" id="ODYU01007421">
    <property type="protein sequence ID" value="SOQ50177.1"/>
    <property type="molecule type" value="Genomic_DNA"/>
</dbReference>
<feature type="transmembrane region" description="Helical" evidence="8">
    <location>
        <begin position="331"/>
        <end position="351"/>
    </location>
</feature>